<comment type="caution">
    <text evidence="3">The sequence shown here is derived from an EMBL/GenBank/DDBJ whole genome shotgun (WGS) entry which is preliminary data.</text>
</comment>
<protein>
    <submittedName>
        <fullName evidence="3">SRPBCC domain-containing protein</fullName>
    </submittedName>
</protein>
<sequence length="154" mass="15975">MTRIAPGVDVAGRWIAASADAVYRALTDGAVVAQWLPPEGMTGEVAAFDARPGGCYDITLHYAEAGPGKTDAGSDHVRGRFVELVPGARVIQTGEFDSDDPAFAGTMRMTWTLTAEAGGTRVEVRAEGVPSGIGADDHDAGLRSSLNNLAAFLA</sequence>
<dbReference type="Gene3D" id="3.30.530.20">
    <property type="match status" value="1"/>
</dbReference>
<evidence type="ECO:0000259" key="2">
    <source>
        <dbReference type="Pfam" id="PF08327"/>
    </source>
</evidence>
<evidence type="ECO:0000256" key="1">
    <source>
        <dbReference type="ARBA" id="ARBA00006817"/>
    </source>
</evidence>
<dbReference type="AlphaFoldDB" id="A0A9X2HQ58"/>
<reference evidence="3" key="1">
    <citation type="submission" date="2022-05" db="EMBL/GenBank/DDBJ databases">
        <title>Sphingomonas sp. strain MG17 Genome sequencing and assembly.</title>
        <authorList>
            <person name="Kim I."/>
        </authorList>
    </citation>
    <scope>NUCLEOTIDE SEQUENCE</scope>
    <source>
        <strain evidence="3">MG17</strain>
    </source>
</reference>
<accession>A0A9X2HQ58</accession>
<comment type="similarity">
    <text evidence="1">Belongs to the AHA1 family.</text>
</comment>
<keyword evidence="4" id="KW-1185">Reference proteome</keyword>
<gene>
    <name evidence="3" type="ORF">M9978_08840</name>
</gene>
<dbReference type="RefSeq" id="WP_254292662.1">
    <property type="nucleotide sequence ID" value="NZ_JAMLDX010000005.1"/>
</dbReference>
<name>A0A9X2HQ58_9SPHN</name>
<proteinExistence type="inferred from homology"/>
<feature type="domain" description="Activator of Hsp90 ATPase homologue 1/2-like C-terminal" evidence="2">
    <location>
        <begin position="17"/>
        <end position="153"/>
    </location>
</feature>
<dbReference type="InterPro" id="IPR013538">
    <property type="entry name" value="ASHA1/2-like_C"/>
</dbReference>
<organism evidence="3 4">
    <name type="scientific">Sphingomonas tagetis</name>
    <dbReference type="NCBI Taxonomy" id="2949092"/>
    <lineage>
        <taxon>Bacteria</taxon>
        <taxon>Pseudomonadati</taxon>
        <taxon>Pseudomonadota</taxon>
        <taxon>Alphaproteobacteria</taxon>
        <taxon>Sphingomonadales</taxon>
        <taxon>Sphingomonadaceae</taxon>
        <taxon>Sphingomonas</taxon>
    </lineage>
</organism>
<dbReference type="Proteomes" id="UP001139451">
    <property type="component" value="Unassembled WGS sequence"/>
</dbReference>
<dbReference type="Pfam" id="PF08327">
    <property type="entry name" value="AHSA1"/>
    <property type="match status" value="1"/>
</dbReference>
<evidence type="ECO:0000313" key="3">
    <source>
        <dbReference type="EMBL" id="MCP3730535.1"/>
    </source>
</evidence>
<dbReference type="EMBL" id="JAMLDX010000005">
    <property type="protein sequence ID" value="MCP3730535.1"/>
    <property type="molecule type" value="Genomic_DNA"/>
</dbReference>
<dbReference type="SUPFAM" id="SSF55961">
    <property type="entry name" value="Bet v1-like"/>
    <property type="match status" value="1"/>
</dbReference>
<dbReference type="InterPro" id="IPR023393">
    <property type="entry name" value="START-like_dom_sf"/>
</dbReference>
<evidence type="ECO:0000313" key="4">
    <source>
        <dbReference type="Proteomes" id="UP001139451"/>
    </source>
</evidence>